<feature type="transmembrane region" description="Helical" evidence="1">
    <location>
        <begin position="261"/>
        <end position="284"/>
    </location>
</feature>
<evidence type="ECO:0008006" key="4">
    <source>
        <dbReference type="Google" id="ProtNLM"/>
    </source>
</evidence>
<evidence type="ECO:0000313" key="2">
    <source>
        <dbReference type="EMBL" id="EGT36994.1"/>
    </source>
</evidence>
<accession>G0NT21</accession>
<feature type="transmembrane region" description="Helical" evidence="1">
    <location>
        <begin position="296"/>
        <end position="315"/>
    </location>
</feature>
<dbReference type="HOGENOM" id="CLU_042960_0_0_1"/>
<dbReference type="Pfam" id="PF10318">
    <property type="entry name" value="7TM_GPCR_Srh"/>
    <property type="match status" value="1"/>
</dbReference>
<feature type="transmembrane region" description="Helical" evidence="1">
    <location>
        <begin position="34"/>
        <end position="52"/>
    </location>
</feature>
<keyword evidence="3" id="KW-1185">Reference proteome</keyword>
<dbReference type="PANTHER" id="PTHR22941:SF51">
    <property type="entry name" value="SERPENTINE RECEPTOR, CLASS H-RELATED"/>
    <property type="match status" value="1"/>
</dbReference>
<dbReference type="PANTHER" id="PTHR22941">
    <property type="entry name" value="SERPENTINE RECEPTOR"/>
    <property type="match status" value="1"/>
</dbReference>
<gene>
    <name evidence="2" type="ORF">CAEBREN_11049</name>
</gene>
<dbReference type="InParanoid" id="G0NT21"/>
<feature type="transmembrane region" description="Helical" evidence="1">
    <location>
        <begin position="108"/>
        <end position="130"/>
    </location>
</feature>
<dbReference type="STRING" id="135651.G0NT21"/>
<name>G0NT21_CAEBE</name>
<dbReference type="InterPro" id="IPR053220">
    <property type="entry name" value="Nematode_rcpt-like_serp_H"/>
</dbReference>
<organism evidence="3">
    <name type="scientific">Caenorhabditis brenneri</name>
    <name type="common">Nematode worm</name>
    <dbReference type="NCBI Taxonomy" id="135651"/>
    <lineage>
        <taxon>Eukaryota</taxon>
        <taxon>Metazoa</taxon>
        <taxon>Ecdysozoa</taxon>
        <taxon>Nematoda</taxon>
        <taxon>Chromadorea</taxon>
        <taxon>Rhabditida</taxon>
        <taxon>Rhabditina</taxon>
        <taxon>Rhabditomorpha</taxon>
        <taxon>Rhabditoidea</taxon>
        <taxon>Rhabditidae</taxon>
        <taxon>Peloderinae</taxon>
        <taxon>Caenorhabditis</taxon>
    </lineage>
</organism>
<dbReference type="Proteomes" id="UP000008068">
    <property type="component" value="Unassembled WGS sequence"/>
</dbReference>
<dbReference type="FunCoup" id="G0NT21">
    <property type="interactions" value="557"/>
</dbReference>
<proteinExistence type="predicted"/>
<keyword evidence="1" id="KW-0812">Transmembrane</keyword>
<evidence type="ECO:0000313" key="3">
    <source>
        <dbReference type="Proteomes" id="UP000008068"/>
    </source>
</evidence>
<keyword evidence="1" id="KW-1133">Transmembrane helix</keyword>
<dbReference type="OMA" id="IMIHAVL"/>
<dbReference type="EMBL" id="GL379941">
    <property type="protein sequence ID" value="EGT36994.1"/>
    <property type="molecule type" value="Genomic_DNA"/>
</dbReference>
<dbReference type="InterPro" id="IPR019422">
    <property type="entry name" value="7TM_GPCR_serpentine_rcpt_Srh"/>
</dbReference>
<dbReference type="AlphaFoldDB" id="G0NT21"/>
<keyword evidence="1" id="KW-0472">Membrane</keyword>
<protein>
    <recommendedName>
        <fullName evidence="4">Serpentine Receptor, class H</fullName>
    </recommendedName>
</protein>
<feature type="transmembrane region" description="Helical" evidence="1">
    <location>
        <begin position="211"/>
        <end position="240"/>
    </location>
</feature>
<feature type="transmembrane region" description="Helical" evidence="1">
    <location>
        <begin position="64"/>
        <end position="88"/>
    </location>
</feature>
<sequence length="339" mass="38906">MAKTLGEYYAKDYLKCNLTHNFFGSWQGLAYPSHVVQAIAFPIQILTFYVIIKNSPGNMNIIKHCLLINHFWCTILDITICALSTPYIFINHLSFLGVGILSWFGIPFVYQLINFAFVAFFVGGSYVYLFESRSRCLQENIFRIKKNSHRLVYHSLLFLICSTLFWIFFNVPKDLESAKLSLLSLDPCPPHEFFLPEVFVMTTDPDLIHFFIWYHIPLIMIHAVLHTLFHAICTVFYVFISPSKITSPQTRQIQRQFFIGIIFQTAIPLVFLAVPIGYVVVAFFTGSLDQAKLNLAVITAGLHGIGESFAVIIVHNSYRKAIWKMILGWKKKGPQESQK</sequence>
<reference evidence="3" key="1">
    <citation type="submission" date="2011-07" db="EMBL/GenBank/DDBJ databases">
        <authorList>
            <consortium name="Caenorhabditis brenneri Sequencing and Analysis Consortium"/>
            <person name="Wilson R.K."/>
        </authorList>
    </citation>
    <scope>NUCLEOTIDE SEQUENCE [LARGE SCALE GENOMIC DNA]</scope>
    <source>
        <strain evidence="3">PB2801</strain>
    </source>
</reference>
<evidence type="ECO:0000256" key="1">
    <source>
        <dbReference type="SAM" id="Phobius"/>
    </source>
</evidence>
<dbReference type="eggNOG" id="ENOG502TFHX">
    <property type="taxonomic scope" value="Eukaryota"/>
</dbReference>
<feature type="transmembrane region" description="Helical" evidence="1">
    <location>
        <begin position="151"/>
        <end position="169"/>
    </location>
</feature>
<dbReference type="OrthoDB" id="5861316at2759"/>